<gene>
    <name evidence="2" type="ORF">IRJ41_016393</name>
</gene>
<evidence type="ECO:0000256" key="1">
    <source>
        <dbReference type="SAM" id="MobiDB-lite"/>
    </source>
</evidence>
<organism evidence="2 3">
    <name type="scientific">Triplophysa rosa</name>
    <name type="common">Cave loach</name>
    <dbReference type="NCBI Taxonomy" id="992332"/>
    <lineage>
        <taxon>Eukaryota</taxon>
        <taxon>Metazoa</taxon>
        <taxon>Chordata</taxon>
        <taxon>Craniata</taxon>
        <taxon>Vertebrata</taxon>
        <taxon>Euteleostomi</taxon>
        <taxon>Actinopterygii</taxon>
        <taxon>Neopterygii</taxon>
        <taxon>Teleostei</taxon>
        <taxon>Ostariophysi</taxon>
        <taxon>Cypriniformes</taxon>
        <taxon>Nemacheilidae</taxon>
        <taxon>Triplophysa</taxon>
    </lineage>
</organism>
<protein>
    <submittedName>
        <fullName evidence="2">Uncharacterized protein</fullName>
    </submittedName>
</protein>
<feature type="region of interest" description="Disordered" evidence="1">
    <location>
        <begin position="64"/>
        <end position="106"/>
    </location>
</feature>
<feature type="compositionally biased region" description="Basic residues" evidence="1">
    <location>
        <begin position="78"/>
        <end position="88"/>
    </location>
</feature>
<dbReference type="Proteomes" id="UP001059041">
    <property type="component" value="Linkage Group LG5"/>
</dbReference>
<name>A0A9W7WWU6_TRIRA</name>
<evidence type="ECO:0000313" key="2">
    <source>
        <dbReference type="EMBL" id="KAI7809781.1"/>
    </source>
</evidence>
<reference evidence="2" key="1">
    <citation type="submission" date="2021-02" db="EMBL/GenBank/DDBJ databases">
        <title>Comparative genomics reveals that relaxation of natural selection precedes convergent phenotypic evolution of cavefish.</title>
        <authorList>
            <person name="Peng Z."/>
        </authorList>
    </citation>
    <scope>NUCLEOTIDE SEQUENCE</scope>
    <source>
        <tissue evidence="2">Muscle</tissue>
    </source>
</reference>
<comment type="caution">
    <text evidence="2">The sequence shown here is derived from an EMBL/GenBank/DDBJ whole genome shotgun (WGS) entry which is preliminary data.</text>
</comment>
<evidence type="ECO:0000313" key="3">
    <source>
        <dbReference type="Proteomes" id="UP001059041"/>
    </source>
</evidence>
<proteinExistence type="predicted"/>
<dbReference type="AlphaFoldDB" id="A0A9W7WWU6"/>
<dbReference type="EMBL" id="JAFHDT010000005">
    <property type="protein sequence ID" value="KAI7809781.1"/>
    <property type="molecule type" value="Genomic_DNA"/>
</dbReference>
<keyword evidence="3" id="KW-1185">Reference proteome</keyword>
<sequence>MRLDAGQVELKVGSWCGRLTCPTGLWMRSEEGAEASRRAAGGLKAGLGKGLHAEAREELSAFHGRASVSQRWPPAAHRPARTQHRKHTGSTSDSNGSPGALGKREHDQRCLLPVVLGRRESITLSGWRKEVASPRHHLPRVRSTDMRQGGHF</sequence>
<feature type="region of interest" description="Disordered" evidence="1">
    <location>
        <begin position="130"/>
        <end position="152"/>
    </location>
</feature>
<accession>A0A9W7WWU6</accession>